<evidence type="ECO:0000256" key="3">
    <source>
        <dbReference type="ARBA" id="ARBA00022737"/>
    </source>
</evidence>
<gene>
    <name evidence="10" type="ORF">RSOLAG22IIIB_03504</name>
</gene>
<keyword evidence="4" id="KW-0112">Calmodulin-binding</keyword>
<dbReference type="Proteomes" id="UP000044841">
    <property type="component" value="Unassembled WGS sequence"/>
</dbReference>
<comment type="similarity">
    <text evidence="1">Belongs to the WD repeat striatin family.</text>
</comment>
<evidence type="ECO:0000256" key="1">
    <source>
        <dbReference type="ARBA" id="ARBA00009616"/>
    </source>
</evidence>
<dbReference type="PROSITE" id="PS50082">
    <property type="entry name" value="WD_REPEATS_2"/>
    <property type="match status" value="4"/>
</dbReference>
<dbReference type="PROSITE" id="PS50294">
    <property type="entry name" value="WD_REPEATS_REGION"/>
    <property type="match status" value="4"/>
</dbReference>
<feature type="region of interest" description="Disordered" evidence="8">
    <location>
        <begin position="760"/>
        <end position="902"/>
    </location>
</feature>
<dbReference type="SMART" id="SM00320">
    <property type="entry name" value="WD40"/>
    <property type="match status" value="6"/>
</dbReference>
<evidence type="ECO:0000256" key="4">
    <source>
        <dbReference type="ARBA" id="ARBA00022860"/>
    </source>
</evidence>
<protein>
    <submittedName>
        <fullName evidence="10">Striatin [Mus musculus]</fullName>
    </submittedName>
</protein>
<feature type="compositionally biased region" description="Low complexity" evidence="8">
    <location>
        <begin position="508"/>
        <end position="526"/>
    </location>
</feature>
<feature type="compositionally biased region" description="Low complexity" evidence="8">
    <location>
        <begin position="478"/>
        <end position="500"/>
    </location>
</feature>
<feature type="compositionally biased region" description="Low complexity" evidence="8">
    <location>
        <begin position="738"/>
        <end position="755"/>
    </location>
</feature>
<keyword evidence="2 6" id="KW-0853">WD repeat</keyword>
<feature type="repeat" description="WD" evidence="6">
    <location>
        <begin position="1086"/>
        <end position="1119"/>
    </location>
</feature>
<evidence type="ECO:0000256" key="2">
    <source>
        <dbReference type="ARBA" id="ARBA00022574"/>
    </source>
</evidence>
<feature type="domain" description="Striatin N-terminal" evidence="9">
    <location>
        <begin position="538"/>
        <end position="713"/>
    </location>
</feature>
<evidence type="ECO:0000259" key="9">
    <source>
        <dbReference type="Pfam" id="PF08232"/>
    </source>
</evidence>
<feature type="repeat" description="WD" evidence="6">
    <location>
        <begin position="1034"/>
        <end position="1064"/>
    </location>
</feature>
<dbReference type="PRINTS" id="PR00320">
    <property type="entry name" value="GPROTEINBRPT"/>
</dbReference>
<dbReference type="Gene3D" id="3.90.550.10">
    <property type="entry name" value="Spore Coat Polysaccharide Biosynthesis Protein SpsA, Chain A"/>
    <property type="match status" value="1"/>
</dbReference>
<dbReference type="InterPro" id="IPR001680">
    <property type="entry name" value="WD40_rpt"/>
</dbReference>
<dbReference type="InterPro" id="IPR020472">
    <property type="entry name" value="WD40_PAC1"/>
</dbReference>
<evidence type="ECO:0000313" key="11">
    <source>
        <dbReference type="Proteomes" id="UP000044841"/>
    </source>
</evidence>
<feature type="repeat" description="WD" evidence="6">
    <location>
        <begin position="1230"/>
        <end position="1263"/>
    </location>
</feature>
<dbReference type="Pfam" id="PF00400">
    <property type="entry name" value="WD40"/>
    <property type="match status" value="6"/>
</dbReference>
<evidence type="ECO:0000256" key="7">
    <source>
        <dbReference type="SAM" id="Coils"/>
    </source>
</evidence>
<dbReference type="Gene3D" id="1.20.5.300">
    <property type="match status" value="1"/>
</dbReference>
<dbReference type="PROSITE" id="PS00678">
    <property type="entry name" value="WD_REPEATS_1"/>
    <property type="match status" value="2"/>
</dbReference>
<accession>A0A0K6FQV4</accession>
<feature type="region of interest" description="Disordered" evidence="8">
    <location>
        <begin position="736"/>
        <end position="755"/>
    </location>
</feature>
<dbReference type="SUPFAM" id="SSF50978">
    <property type="entry name" value="WD40 repeat-like"/>
    <property type="match status" value="1"/>
</dbReference>
<feature type="repeat" description="WD" evidence="6">
    <location>
        <begin position="977"/>
        <end position="1018"/>
    </location>
</feature>
<dbReference type="CDD" id="cd00200">
    <property type="entry name" value="WD40"/>
    <property type="match status" value="1"/>
</dbReference>
<dbReference type="Pfam" id="PF08232">
    <property type="entry name" value="Striatin"/>
    <property type="match status" value="1"/>
</dbReference>
<feature type="region of interest" description="Disordered" evidence="8">
    <location>
        <begin position="470"/>
        <end position="536"/>
    </location>
</feature>
<dbReference type="InterPro" id="IPR013258">
    <property type="entry name" value="Striatin_N"/>
</dbReference>
<keyword evidence="3" id="KW-0677">Repeat</keyword>
<dbReference type="InterPro" id="IPR036322">
    <property type="entry name" value="WD40_repeat_dom_sf"/>
</dbReference>
<name>A0A0K6FQV4_9AGAM</name>
<dbReference type="InterPro" id="IPR029044">
    <property type="entry name" value="Nucleotide-diphossugar_trans"/>
</dbReference>
<keyword evidence="5 7" id="KW-0175">Coiled coil</keyword>
<evidence type="ECO:0000256" key="6">
    <source>
        <dbReference type="PROSITE-ProRule" id="PRU00221"/>
    </source>
</evidence>
<feature type="coiled-coil region" evidence="7">
    <location>
        <begin position="549"/>
        <end position="576"/>
    </location>
</feature>
<evidence type="ECO:0000256" key="8">
    <source>
        <dbReference type="SAM" id="MobiDB-lite"/>
    </source>
</evidence>
<reference evidence="10 11" key="1">
    <citation type="submission" date="2015-07" db="EMBL/GenBank/DDBJ databases">
        <authorList>
            <person name="Noorani M."/>
        </authorList>
    </citation>
    <scope>NUCLEOTIDE SEQUENCE [LARGE SCALE GENOMIC DNA]</scope>
    <source>
        <strain evidence="10">BBA 69670</strain>
    </source>
</reference>
<keyword evidence="11" id="KW-1185">Reference proteome</keyword>
<dbReference type="GO" id="GO:0005516">
    <property type="term" value="F:calmodulin binding"/>
    <property type="evidence" value="ECO:0007669"/>
    <property type="project" value="UniProtKB-KW"/>
</dbReference>
<feature type="region of interest" description="Disordered" evidence="8">
    <location>
        <begin position="604"/>
        <end position="640"/>
    </location>
</feature>
<dbReference type="InterPro" id="IPR015943">
    <property type="entry name" value="WD40/YVTN_repeat-like_dom_sf"/>
</dbReference>
<dbReference type="EMBL" id="CYGV01000446">
    <property type="protein sequence ID" value="CUA68467.1"/>
    <property type="molecule type" value="Genomic_DNA"/>
</dbReference>
<dbReference type="InterPro" id="IPR019775">
    <property type="entry name" value="WD40_repeat_CS"/>
</dbReference>
<sequence>MADVTAIVLNWARLDNVKTIVAHLCSDPLRNTIASVIVWNNSSTQLEPTDFGTDERLRIVNSEHNLFFQARFLACLEAEGEWCLVQDDDYLVSAESIQALRKYVALYNIQHPIHLLPPHEHLSTTLRTLAHSPSHIASFAWLGHGTLLTKSHAWAFLDVLRSESGGQEHIMQMADNFFSVLLNRAADVWVDRGLHLGGEEVAFTVGAEGDARNWYYTAIAEKYLEGIVFRSQPNGFTILEPKTEEEEPVVRSPFNGGVWSTNVPMLPPSVIDAARNAMDLRSADVSRRSALGEEDAKRYIQHSLACLGDGLDTVFKSPTGCQEGQWLSFDFLEYVVIGGLDIEWTVEPDFASEVWAMSYQVLEGGQTWVNALVLNCTQVDSPGWVKLVTKLDLGSPRTFSAVRAVIGPGSGSGERAAWGVAACVVGAKTELACSGKAGTSASRAEHDHDPRHILHDNDYLAGMLGHYVPSPMMGGREQGMQGNPMHPQQPPQHMLGQPHHPQQPQPHHPMQQPPHQQQQFGPQNGQPGPPPNGQDMSLATVLHYLQSEWRRYERERNEWEIERAEMRARIALLEGERRSFDNLKIDWTRRIKMLEYALKVERTKQVNQPAQSNKLASLRKEDDPAPLKEGSGSSSPRSEDIALPTEARAGVAGATGQPNSRPQSIAGLNGLASQSTASLLGTKMTGRDPKSRARSKEYLKQCLQEVNYLTSPQAVNPLPNRPLVSLGPTATLVGTNTQQEAQQQQQQQQPQHMGQHQPITVALPNLPPFPSMTGMNDSNQHGSNTDTIGSNGRPRKLVPEVGKDFSLMNGGLDPSLMPESVGTSRDQPAETKSKSAPEPVSEPPQEQSEELPPAHEDEPLAPIPLDEPEPTQEQEPQDEQAESVSEVVQDPPASTGGATSLANMFSSDRNLVTAIFRPDDRGEWKRQLQAAHDEAVRAGTAGSGLDNISLGGEFETDEMEVEESEDKTKVWKTRKTLRNHLDAVRAVTFHPNEMCLASGGDDFTVKIWRLDPASLSANSRQAQQPIDVEPQLTLRGHTAAVTCLVASPRGLLFSASMDASIRVWAFPPESLQPYAPYDPSYSRGELIGHTDVVWGLALVRDGTWLASGGADGMVKIWEITETGGNLRLSWGYNGADAESEKPIPVVAVEGLKHDLRKVAVAYANCIVKVFDIEGGKELARLATDETYDGTSATQVNAIASHPTMPLLVTAHEDKYIRIFDVSTGECKHSMLAHLDTVTTLSIDTTGFSLVSGSHDGSIRFWDILGSKTCVQEINAHREKSNEGTLDVVFHPSMPFIASAGADGVVKIYAS</sequence>
<dbReference type="Gene3D" id="2.130.10.10">
    <property type="entry name" value="YVTN repeat-like/Quinoprotein amine dehydrogenase"/>
    <property type="match status" value="2"/>
</dbReference>
<organism evidence="10 11">
    <name type="scientific">Rhizoctonia solani</name>
    <dbReference type="NCBI Taxonomy" id="456999"/>
    <lineage>
        <taxon>Eukaryota</taxon>
        <taxon>Fungi</taxon>
        <taxon>Dikarya</taxon>
        <taxon>Basidiomycota</taxon>
        <taxon>Agaricomycotina</taxon>
        <taxon>Agaricomycetes</taxon>
        <taxon>Cantharellales</taxon>
        <taxon>Ceratobasidiaceae</taxon>
        <taxon>Rhizoctonia</taxon>
    </lineage>
</organism>
<dbReference type="PANTHER" id="PTHR15653">
    <property type="entry name" value="STRIATIN"/>
    <property type="match status" value="1"/>
</dbReference>
<dbReference type="PANTHER" id="PTHR15653:SF0">
    <property type="entry name" value="CONNECTOR OF KINASE TO AP-1, ISOFORM E"/>
    <property type="match status" value="1"/>
</dbReference>
<feature type="compositionally biased region" description="Acidic residues" evidence="8">
    <location>
        <begin position="866"/>
        <end position="881"/>
    </location>
</feature>
<evidence type="ECO:0000256" key="5">
    <source>
        <dbReference type="ARBA" id="ARBA00023054"/>
    </source>
</evidence>
<evidence type="ECO:0000313" key="10">
    <source>
        <dbReference type="EMBL" id="CUA68467.1"/>
    </source>
</evidence>
<proteinExistence type="inferred from homology"/>
<feature type="compositionally biased region" description="Polar residues" evidence="8">
    <location>
        <begin position="773"/>
        <end position="790"/>
    </location>
</feature>
<feature type="compositionally biased region" description="Polar residues" evidence="8">
    <location>
        <begin position="605"/>
        <end position="615"/>
    </location>
</feature>
<dbReference type="InterPro" id="IPR051488">
    <property type="entry name" value="WD_repeat_striatin"/>
</dbReference>
<dbReference type="SUPFAM" id="SSF53448">
    <property type="entry name" value="Nucleotide-diphospho-sugar transferases"/>
    <property type="match status" value="1"/>
</dbReference>
<feature type="compositionally biased region" description="Low complexity" evidence="8">
    <location>
        <begin position="837"/>
        <end position="846"/>
    </location>
</feature>